<evidence type="ECO:0000313" key="4">
    <source>
        <dbReference type="EnsemblPlants" id="QL03p039895:mrna"/>
    </source>
</evidence>
<sequence>MGEIPAVKVKITNITKKIVRGKNIRFENDDHRWVFFKYKRLPNFCYICGKLGHGGKECKESGLPNGGKGEVAYQYGVWLRGEPGKQVLNNSDHHGNNNFDHPSRPSEFKQNHWMHDPSWDPDRLALSSEPDPTDGYVTCTKLKEDNVKSEDPLSSDLGKISDLVEEEVHRLMEISETMKEIEASDINMPQKALETKKSQYTSWDHSDGPTAMIYDNDLGWIDEPLGPMTRYWKRIT</sequence>
<dbReference type="InterPro" id="IPR001878">
    <property type="entry name" value="Znf_CCHC"/>
</dbReference>
<dbReference type="GO" id="GO:0003676">
    <property type="term" value="F:nucleic acid binding"/>
    <property type="evidence" value="ECO:0007669"/>
    <property type="project" value="InterPro"/>
</dbReference>
<keyword evidence="1" id="KW-0479">Metal-binding</keyword>
<dbReference type="Gramene" id="QL03p039895:mrna">
    <property type="protein sequence ID" value="QL03p039895:mrna"/>
    <property type="gene ID" value="QL03p039895"/>
</dbReference>
<dbReference type="InterPro" id="IPR025836">
    <property type="entry name" value="Zn_knuckle_CX2CX4HX4C"/>
</dbReference>
<feature type="domain" description="CCHC-type" evidence="3">
    <location>
        <begin position="45"/>
        <end position="60"/>
    </location>
</feature>
<dbReference type="InParanoid" id="A0A7N2L8H1"/>
<dbReference type="EMBL" id="LRBV02000003">
    <property type="status" value="NOT_ANNOTATED_CDS"/>
    <property type="molecule type" value="Genomic_DNA"/>
</dbReference>
<feature type="compositionally biased region" description="Basic and acidic residues" evidence="2">
    <location>
        <begin position="91"/>
        <end position="114"/>
    </location>
</feature>
<name>A0A7N2L8H1_QUELO</name>
<evidence type="ECO:0000313" key="5">
    <source>
        <dbReference type="Proteomes" id="UP000594261"/>
    </source>
</evidence>
<accession>A0A7N2L8H1</accession>
<keyword evidence="5" id="KW-1185">Reference proteome</keyword>
<evidence type="ECO:0000256" key="2">
    <source>
        <dbReference type="SAM" id="MobiDB-lite"/>
    </source>
</evidence>
<dbReference type="AlphaFoldDB" id="A0A7N2L8H1"/>
<reference evidence="4" key="2">
    <citation type="submission" date="2021-01" db="UniProtKB">
        <authorList>
            <consortium name="EnsemblPlants"/>
        </authorList>
    </citation>
    <scope>IDENTIFICATION</scope>
</reference>
<dbReference type="GO" id="GO:0008270">
    <property type="term" value="F:zinc ion binding"/>
    <property type="evidence" value="ECO:0007669"/>
    <property type="project" value="UniProtKB-KW"/>
</dbReference>
<dbReference type="PROSITE" id="PS50158">
    <property type="entry name" value="ZF_CCHC"/>
    <property type="match status" value="1"/>
</dbReference>
<keyword evidence="1" id="KW-0863">Zinc-finger</keyword>
<dbReference type="EnsemblPlants" id="QL03p039895:mrna">
    <property type="protein sequence ID" value="QL03p039895:mrna"/>
    <property type="gene ID" value="QL03p039895"/>
</dbReference>
<proteinExistence type="predicted"/>
<dbReference type="Pfam" id="PF14392">
    <property type="entry name" value="zf-CCHC_4"/>
    <property type="match status" value="1"/>
</dbReference>
<organism evidence="4 5">
    <name type="scientific">Quercus lobata</name>
    <name type="common">Valley oak</name>
    <dbReference type="NCBI Taxonomy" id="97700"/>
    <lineage>
        <taxon>Eukaryota</taxon>
        <taxon>Viridiplantae</taxon>
        <taxon>Streptophyta</taxon>
        <taxon>Embryophyta</taxon>
        <taxon>Tracheophyta</taxon>
        <taxon>Spermatophyta</taxon>
        <taxon>Magnoliopsida</taxon>
        <taxon>eudicotyledons</taxon>
        <taxon>Gunneridae</taxon>
        <taxon>Pentapetalae</taxon>
        <taxon>rosids</taxon>
        <taxon>fabids</taxon>
        <taxon>Fagales</taxon>
        <taxon>Fagaceae</taxon>
        <taxon>Quercus</taxon>
    </lineage>
</organism>
<protein>
    <recommendedName>
        <fullName evidence="3">CCHC-type domain-containing protein</fullName>
    </recommendedName>
</protein>
<reference evidence="4 5" key="1">
    <citation type="journal article" date="2016" name="G3 (Bethesda)">
        <title>First Draft Assembly and Annotation of the Genome of a California Endemic Oak Quercus lobata Nee (Fagaceae).</title>
        <authorList>
            <person name="Sork V.L."/>
            <person name="Fitz-Gibbon S.T."/>
            <person name="Puiu D."/>
            <person name="Crepeau M."/>
            <person name="Gugger P.F."/>
            <person name="Sherman R."/>
            <person name="Stevens K."/>
            <person name="Langley C.H."/>
            <person name="Pellegrini M."/>
            <person name="Salzberg S.L."/>
        </authorList>
    </citation>
    <scope>NUCLEOTIDE SEQUENCE [LARGE SCALE GENOMIC DNA]</scope>
    <source>
        <strain evidence="4 5">cv. SW786</strain>
    </source>
</reference>
<evidence type="ECO:0000259" key="3">
    <source>
        <dbReference type="PROSITE" id="PS50158"/>
    </source>
</evidence>
<keyword evidence="1" id="KW-0862">Zinc</keyword>
<dbReference type="Proteomes" id="UP000594261">
    <property type="component" value="Chromosome 3"/>
</dbReference>
<evidence type="ECO:0000256" key="1">
    <source>
        <dbReference type="PROSITE-ProRule" id="PRU00047"/>
    </source>
</evidence>
<feature type="region of interest" description="Disordered" evidence="2">
    <location>
        <begin position="86"/>
        <end position="114"/>
    </location>
</feature>